<dbReference type="InterPro" id="IPR045569">
    <property type="entry name" value="Metalloprtase-TldD/E_C"/>
</dbReference>
<dbReference type="SUPFAM" id="SSF111283">
    <property type="entry name" value="Putative modulator of DNA gyrase, PmbA/TldD"/>
    <property type="match status" value="1"/>
</dbReference>
<dbReference type="PANTHER" id="PTHR30624:SF0">
    <property type="entry name" value="METALLOPROTEASE SLR0863"/>
    <property type="match status" value="1"/>
</dbReference>
<evidence type="ECO:0000256" key="4">
    <source>
        <dbReference type="ARBA" id="ARBA00023049"/>
    </source>
</evidence>
<keyword evidence="2" id="KW-0645">Protease</keyword>
<dbReference type="Pfam" id="PF19289">
    <property type="entry name" value="PmbA_TldD_3rd"/>
    <property type="match status" value="1"/>
</dbReference>
<name>A0A382K5R5_9ZZZZ</name>
<dbReference type="InterPro" id="IPR002510">
    <property type="entry name" value="Metalloprtase-TldD/E_N"/>
</dbReference>
<dbReference type="InterPro" id="IPR051463">
    <property type="entry name" value="Peptidase_U62_metallo"/>
</dbReference>
<dbReference type="EMBL" id="UINC01078104">
    <property type="protein sequence ID" value="SVC18853.1"/>
    <property type="molecule type" value="Genomic_DNA"/>
</dbReference>
<evidence type="ECO:0000256" key="3">
    <source>
        <dbReference type="ARBA" id="ARBA00022801"/>
    </source>
</evidence>
<reference evidence="7" key="1">
    <citation type="submission" date="2018-05" db="EMBL/GenBank/DDBJ databases">
        <authorList>
            <person name="Lanie J.A."/>
            <person name="Ng W.-L."/>
            <person name="Kazmierczak K.M."/>
            <person name="Andrzejewski T.M."/>
            <person name="Davidsen T.M."/>
            <person name="Wayne K.J."/>
            <person name="Tettelin H."/>
            <person name="Glass J.I."/>
            <person name="Rusch D."/>
            <person name="Podicherti R."/>
            <person name="Tsui H.-C.T."/>
            <person name="Winkler M.E."/>
        </authorList>
    </citation>
    <scope>NUCLEOTIDE SEQUENCE</scope>
</reference>
<dbReference type="GO" id="GO:0008237">
    <property type="term" value="F:metallopeptidase activity"/>
    <property type="evidence" value="ECO:0007669"/>
    <property type="project" value="UniProtKB-KW"/>
</dbReference>
<sequence length="339" mass="37639">MKFENLNQFKDNFSNYTELRVQENRNNHINLTNGDVTSNVLASKSGVSARVYKDGNWGFSSSPDISADSLSNVVKASSENVKFMNKKDDTRCGFLLPETQANHNMDFSTTKSRQNQKYWVDFVRDIDGYLETKYPELLSRNIIIAGLDMEKSLFTSDGSESYSMTPRAIMYLMLSIEKDGLPISIGNPWGGLGHLEDKFLNPIDYYSEIDALIEKLKQKAEGVYADAGYKDVILDADLAGILAHEAIGHTTEADLVMGGSVAGNYIGQTIASPLVTLIDYANQCNGETCPVPVYVDDEGTKSEDVVIIEEGVLKKFMHNKDSARHFDAEPTGNARAYEF</sequence>
<dbReference type="Gene3D" id="3.30.2290.10">
    <property type="entry name" value="PmbA/TldD superfamily"/>
    <property type="match status" value="1"/>
</dbReference>
<dbReference type="PANTHER" id="PTHR30624">
    <property type="entry name" value="UNCHARACTERIZED PROTEIN TLDD AND PMBA"/>
    <property type="match status" value="1"/>
</dbReference>
<dbReference type="AlphaFoldDB" id="A0A382K5R5"/>
<organism evidence="7">
    <name type="scientific">marine metagenome</name>
    <dbReference type="NCBI Taxonomy" id="408172"/>
    <lineage>
        <taxon>unclassified sequences</taxon>
        <taxon>metagenomes</taxon>
        <taxon>ecological metagenomes</taxon>
    </lineage>
</organism>
<protein>
    <submittedName>
        <fullName evidence="7">Uncharacterized protein</fullName>
    </submittedName>
</protein>
<feature type="domain" description="Metalloprotease TldD/E N-terminal" evidence="5">
    <location>
        <begin position="18"/>
        <end position="80"/>
    </location>
</feature>
<keyword evidence="4" id="KW-0482">Metalloprotease</keyword>
<comment type="similarity">
    <text evidence="1">Belongs to the peptidase U62 family.</text>
</comment>
<keyword evidence="3" id="KW-0378">Hydrolase</keyword>
<dbReference type="Pfam" id="PF01523">
    <property type="entry name" value="PmbA_TldD_1st"/>
    <property type="match status" value="1"/>
</dbReference>
<evidence type="ECO:0000313" key="7">
    <source>
        <dbReference type="EMBL" id="SVC18853.1"/>
    </source>
</evidence>
<dbReference type="InterPro" id="IPR036059">
    <property type="entry name" value="TldD/PmbA_sf"/>
</dbReference>
<evidence type="ECO:0000256" key="2">
    <source>
        <dbReference type="ARBA" id="ARBA00022670"/>
    </source>
</evidence>
<accession>A0A382K5R5</accession>
<evidence type="ECO:0000256" key="1">
    <source>
        <dbReference type="ARBA" id="ARBA00005836"/>
    </source>
</evidence>
<gene>
    <name evidence="7" type="ORF">METZ01_LOCUS271707</name>
</gene>
<feature type="domain" description="Metalloprotease TldD/E C-terminal" evidence="6">
    <location>
        <begin position="231"/>
        <end position="337"/>
    </location>
</feature>
<dbReference type="GO" id="GO:0006508">
    <property type="term" value="P:proteolysis"/>
    <property type="evidence" value="ECO:0007669"/>
    <property type="project" value="UniProtKB-KW"/>
</dbReference>
<feature type="non-terminal residue" evidence="7">
    <location>
        <position position="339"/>
    </location>
</feature>
<dbReference type="InterPro" id="IPR035068">
    <property type="entry name" value="TldD/PmbA_N"/>
</dbReference>
<dbReference type="GO" id="GO:0005829">
    <property type="term" value="C:cytosol"/>
    <property type="evidence" value="ECO:0007669"/>
    <property type="project" value="TreeGrafter"/>
</dbReference>
<evidence type="ECO:0000259" key="5">
    <source>
        <dbReference type="Pfam" id="PF01523"/>
    </source>
</evidence>
<evidence type="ECO:0000259" key="6">
    <source>
        <dbReference type="Pfam" id="PF19289"/>
    </source>
</evidence>
<proteinExistence type="inferred from homology"/>